<proteinExistence type="predicted"/>
<keyword evidence="3" id="KW-1185">Reference proteome</keyword>
<name>A0A285PIY9_9HYPH</name>
<accession>A0A285PIY9</accession>
<evidence type="ECO:0000256" key="1">
    <source>
        <dbReference type="SAM" id="SignalP"/>
    </source>
</evidence>
<dbReference type="InterPro" id="IPR029045">
    <property type="entry name" value="ClpP/crotonase-like_dom_sf"/>
</dbReference>
<dbReference type="AlphaFoldDB" id="A0A285PIY9"/>
<dbReference type="SUPFAM" id="SSF52096">
    <property type="entry name" value="ClpP/crotonase"/>
    <property type="match status" value="1"/>
</dbReference>
<evidence type="ECO:0000313" key="2">
    <source>
        <dbReference type="EMBL" id="SNZ21227.1"/>
    </source>
</evidence>
<dbReference type="EMBL" id="OBEL01000007">
    <property type="protein sequence ID" value="SNZ21227.1"/>
    <property type="molecule type" value="Genomic_DNA"/>
</dbReference>
<dbReference type="Proteomes" id="UP000219439">
    <property type="component" value="Unassembled WGS sequence"/>
</dbReference>
<keyword evidence="1" id="KW-0732">Signal</keyword>
<gene>
    <name evidence="2" type="ORF">SAMN06265368_4344</name>
</gene>
<reference evidence="2 3" key="1">
    <citation type="submission" date="2017-09" db="EMBL/GenBank/DDBJ databases">
        <authorList>
            <person name="Ehlers B."/>
            <person name="Leendertz F.H."/>
        </authorList>
    </citation>
    <scope>NUCLEOTIDE SEQUENCE [LARGE SCALE GENOMIC DNA]</scope>
    <source>
        <strain evidence="2 3">DSM 18289</strain>
    </source>
</reference>
<evidence type="ECO:0008006" key="4">
    <source>
        <dbReference type="Google" id="ProtNLM"/>
    </source>
</evidence>
<organism evidence="2 3">
    <name type="scientific">Cohaesibacter gelatinilyticus</name>
    <dbReference type="NCBI Taxonomy" id="372072"/>
    <lineage>
        <taxon>Bacteria</taxon>
        <taxon>Pseudomonadati</taxon>
        <taxon>Pseudomonadota</taxon>
        <taxon>Alphaproteobacteria</taxon>
        <taxon>Hyphomicrobiales</taxon>
        <taxon>Cohaesibacteraceae</taxon>
    </lineage>
</organism>
<evidence type="ECO:0000313" key="3">
    <source>
        <dbReference type="Proteomes" id="UP000219439"/>
    </source>
</evidence>
<protein>
    <recommendedName>
        <fullName evidence="4">Periplasmic protein</fullName>
    </recommendedName>
</protein>
<sequence length="365" mass="40704">MIRLLLITATCMLFSINAGFSEEKKKTALGSAGPFTIDSQGNGGNCLGCQWIAIQGILPPNAGELFKQFVRTQGLEEHSIQVILHSNGGSLLGGVRLGRAIRSQGSDTQVGKSVKQGYFHALEKGQCLSACAYAFLGGVTRFAEAGEIGIHQFYTNEFFRNPDGKVFTPKDFSSQQALNGLLLSYVTEMGAKPDLVIKASSVGPDDMLLLNEQQLTEFSVTFIANEYQQWNLEAYGTGLISYSRTKDRASQMTLMCSSFNKGTLLITKKVDDAKEYLSFLNRIQKFSWFGQTILLSEISIRTSGNVIYISVPLNEKRLEAMRTNKKQALFIHHSDEPHVNWYIIQEEVNFENFTKNFRLVRKNCL</sequence>
<feature type="chain" id="PRO_5012877099" description="Periplasmic protein" evidence="1">
    <location>
        <begin position="21"/>
        <end position="365"/>
    </location>
</feature>
<feature type="signal peptide" evidence="1">
    <location>
        <begin position="1"/>
        <end position="20"/>
    </location>
</feature>